<dbReference type="AlphaFoldDB" id="A0A1B7NHH1"/>
<keyword evidence="3" id="KW-1185">Reference proteome</keyword>
<evidence type="ECO:0008006" key="4">
    <source>
        <dbReference type="Google" id="ProtNLM"/>
    </source>
</evidence>
<proteinExistence type="predicted"/>
<evidence type="ECO:0000256" key="1">
    <source>
        <dbReference type="SAM" id="MobiDB-lite"/>
    </source>
</evidence>
<dbReference type="STRING" id="1314800.A0A1B7NHH1"/>
<sequence>MSTASLPDYPSLLSLLHSPTYTATPQAHEYSLAHNARLRPNRSPGEFVKQTRNGAVILRLVGQDDHATVPVYGYSASVQGILDINKRDDITSVEIEGTLKLEEVAEGGSTNCKLCLNRSVLWIKDRIYQAPCPSSLPFNLSLPTTFSDRGNTYPLPPSHESHLSGLPGFRAKIVYSISVIAVKPHLVPHAVKSSLLGGDWFYRTISTPFEYLPRTRPSVPLPLPLMSIRGGVLETPQWKVFPSLVHANRGEDIMVKLYLPANRIFCIHQSIPFHVMFSSSAISLAAFMSFGPMVSKLSLKKQHTKIQLLRQTTVDVRNELVLGTRTDIWRVDCIGEGAFRHAADGPHWTSFSGEIYISPDVKVGGFKACGFSIKDFVVLNVTPPDSSKPPFKELRLVVPVRLATDRHTTDGSGLTAYNNRYRPPSISSSSEELEASPELRYGS</sequence>
<evidence type="ECO:0000313" key="3">
    <source>
        <dbReference type="Proteomes" id="UP000092154"/>
    </source>
</evidence>
<organism evidence="2 3">
    <name type="scientific">Rhizopogon vinicolor AM-OR11-026</name>
    <dbReference type="NCBI Taxonomy" id="1314800"/>
    <lineage>
        <taxon>Eukaryota</taxon>
        <taxon>Fungi</taxon>
        <taxon>Dikarya</taxon>
        <taxon>Basidiomycota</taxon>
        <taxon>Agaricomycotina</taxon>
        <taxon>Agaricomycetes</taxon>
        <taxon>Agaricomycetidae</taxon>
        <taxon>Boletales</taxon>
        <taxon>Suillineae</taxon>
        <taxon>Rhizopogonaceae</taxon>
        <taxon>Rhizopogon</taxon>
    </lineage>
</organism>
<gene>
    <name evidence="2" type="ORF">K503DRAFT_679122</name>
</gene>
<dbReference type="Proteomes" id="UP000092154">
    <property type="component" value="Unassembled WGS sequence"/>
</dbReference>
<reference evidence="2 3" key="1">
    <citation type="submission" date="2016-06" db="EMBL/GenBank/DDBJ databases">
        <title>Comparative genomics of the ectomycorrhizal sister species Rhizopogon vinicolor and Rhizopogon vesiculosus (Basidiomycota: Boletales) reveals a divergence of the mating type B locus.</title>
        <authorList>
            <consortium name="DOE Joint Genome Institute"/>
            <person name="Mujic A.B."/>
            <person name="Kuo A."/>
            <person name="Tritt A."/>
            <person name="Lipzen A."/>
            <person name="Chen C."/>
            <person name="Johnson J."/>
            <person name="Sharma A."/>
            <person name="Barry K."/>
            <person name="Grigoriev I.V."/>
            <person name="Spatafora J.W."/>
        </authorList>
    </citation>
    <scope>NUCLEOTIDE SEQUENCE [LARGE SCALE GENOMIC DNA]</scope>
    <source>
        <strain evidence="2 3">AM-OR11-026</strain>
    </source>
</reference>
<dbReference type="OrthoDB" id="3242181at2759"/>
<name>A0A1B7NHH1_9AGAM</name>
<dbReference type="InParanoid" id="A0A1B7NHH1"/>
<protein>
    <recommendedName>
        <fullName evidence="4">Arrestin-like N-terminal domain-containing protein</fullName>
    </recommendedName>
</protein>
<feature type="region of interest" description="Disordered" evidence="1">
    <location>
        <begin position="407"/>
        <end position="443"/>
    </location>
</feature>
<evidence type="ECO:0000313" key="2">
    <source>
        <dbReference type="EMBL" id="OAX44345.1"/>
    </source>
</evidence>
<dbReference type="EMBL" id="KV448126">
    <property type="protein sequence ID" value="OAX44345.1"/>
    <property type="molecule type" value="Genomic_DNA"/>
</dbReference>
<accession>A0A1B7NHH1</accession>